<accession>A0A4Q9VRM7</accession>
<dbReference type="GO" id="GO:0004479">
    <property type="term" value="F:methionyl-tRNA formyltransferase activity"/>
    <property type="evidence" value="ECO:0007669"/>
    <property type="project" value="TreeGrafter"/>
</dbReference>
<dbReference type="Pfam" id="PF18216">
    <property type="entry name" value="N_formyltrans_C"/>
    <property type="match status" value="1"/>
</dbReference>
<evidence type="ECO:0000259" key="2">
    <source>
        <dbReference type="Pfam" id="PF18216"/>
    </source>
</evidence>
<dbReference type="Pfam" id="PF00551">
    <property type="entry name" value="Formyl_trans_N"/>
    <property type="match status" value="1"/>
</dbReference>
<proteinExistence type="predicted"/>
<dbReference type="Gene3D" id="3.40.50.12230">
    <property type="match status" value="1"/>
</dbReference>
<evidence type="ECO:0000313" key="4">
    <source>
        <dbReference type="Proteomes" id="UP000292781"/>
    </source>
</evidence>
<dbReference type="InterPro" id="IPR036477">
    <property type="entry name" value="Formyl_transf_N_sf"/>
</dbReference>
<reference evidence="3 4" key="1">
    <citation type="submission" date="2019-02" db="EMBL/GenBank/DDBJ databases">
        <title>Siculibacillus lacustris gen. nov., sp. nov., a new rosette-forming bacterium isolated from a freshwater crater lake (Lake St. Ana, Romania).</title>
        <authorList>
            <person name="Felfoldi T."/>
            <person name="Marton Z."/>
            <person name="Szabo A."/>
            <person name="Mentes A."/>
            <person name="Boka K."/>
            <person name="Marialigeti K."/>
            <person name="Mathe I."/>
            <person name="Koncz M."/>
            <person name="Schumann P."/>
            <person name="Toth E."/>
        </authorList>
    </citation>
    <scope>NUCLEOTIDE SEQUENCE [LARGE SCALE GENOMIC DNA]</scope>
    <source>
        <strain evidence="3 4">SA-279</strain>
    </source>
</reference>
<dbReference type="EMBL" id="SJFN01000012">
    <property type="protein sequence ID" value="TBW38274.1"/>
    <property type="molecule type" value="Genomic_DNA"/>
</dbReference>
<dbReference type="GO" id="GO:0005829">
    <property type="term" value="C:cytosol"/>
    <property type="evidence" value="ECO:0007669"/>
    <property type="project" value="TreeGrafter"/>
</dbReference>
<dbReference type="PANTHER" id="PTHR11138:SF5">
    <property type="entry name" value="METHIONYL-TRNA FORMYLTRANSFERASE, MITOCHONDRIAL"/>
    <property type="match status" value="1"/>
</dbReference>
<gene>
    <name evidence="3" type="ORF">EYW49_10040</name>
</gene>
<dbReference type="InterPro" id="IPR002376">
    <property type="entry name" value="Formyl_transf_N"/>
</dbReference>
<feature type="domain" description="Formyl transferase N-terminal" evidence="1">
    <location>
        <begin position="53"/>
        <end position="155"/>
    </location>
</feature>
<dbReference type="Proteomes" id="UP000292781">
    <property type="component" value="Unassembled WGS sequence"/>
</dbReference>
<dbReference type="AlphaFoldDB" id="A0A4Q9VRM7"/>
<protein>
    <submittedName>
        <fullName evidence="3">Formyl transferase</fullName>
    </submittedName>
</protein>
<organism evidence="3 4">
    <name type="scientific">Siculibacillus lacustris</name>
    <dbReference type="NCBI Taxonomy" id="1549641"/>
    <lineage>
        <taxon>Bacteria</taxon>
        <taxon>Pseudomonadati</taxon>
        <taxon>Pseudomonadota</taxon>
        <taxon>Alphaproteobacteria</taxon>
        <taxon>Hyphomicrobiales</taxon>
        <taxon>Ancalomicrobiaceae</taxon>
        <taxon>Siculibacillus</taxon>
    </lineage>
</organism>
<dbReference type="InterPro" id="IPR040660">
    <property type="entry name" value="N_formyltrans_C"/>
</dbReference>
<dbReference type="PANTHER" id="PTHR11138">
    <property type="entry name" value="METHIONYL-TRNA FORMYLTRANSFERASE"/>
    <property type="match status" value="1"/>
</dbReference>
<name>A0A4Q9VRM7_9HYPH</name>
<dbReference type="RefSeq" id="WP_131309105.1">
    <property type="nucleotide sequence ID" value="NZ_SJFN01000012.1"/>
</dbReference>
<sequence>MRAVVLADGPVGATLIDWLIARHADDLALVVTTAENAIHAACSAAGIAVITEAVWAQEIAAGRRAAAFDLGFLIWWPRILSAAALATATGGFFNTHPSLLPFGRGKHPNFWAIVERTPFGVSLHRVTTGIDNGAVVGQTRIPYGWEDTGETLHRAATREIVTLFQTCYGSIRSGTVEAIEQDLSQGRLHLARELEPASLIDLDSAYRARDLFDLLRARTFTGYPSARFVDGDETYEVSISITRKTKP</sequence>
<dbReference type="SUPFAM" id="SSF53328">
    <property type="entry name" value="Formyltransferase"/>
    <property type="match status" value="1"/>
</dbReference>
<feature type="domain" description="N-formyltransferase dimerization C-terminal" evidence="2">
    <location>
        <begin position="199"/>
        <end position="242"/>
    </location>
</feature>
<keyword evidence="4" id="KW-1185">Reference proteome</keyword>
<comment type="caution">
    <text evidence="3">The sequence shown here is derived from an EMBL/GenBank/DDBJ whole genome shotgun (WGS) entry which is preliminary data.</text>
</comment>
<evidence type="ECO:0000313" key="3">
    <source>
        <dbReference type="EMBL" id="TBW38274.1"/>
    </source>
</evidence>
<evidence type="ECO:0000259" key="1">
    <source>
        <dbReference type="Pfam" id="PF00551"/>
    </source>
</evidence>
<dbReference type="OrthoDB" id="5355061at2"/>
<keyword evidence="3" id="KW-0808">Transferase</keyword>